<evidence type="ECO:0000313" key="2">
    <source>
        <dbReference type="EMBL" id="ABF08525.1"/>
    </source>
</evidence>
<evidence type="ECO:0000313" key="3">
    <source>
        <dbReference type="Proteomes" id="UP000002429"/>
    </source>
</evidence>
<feature type="transmembrane region" description="Helical" evidence="1">
    <location>
        <begin position="53"/>
        <end position="79"/>
    </location>
</feature>
<accession>Q1LMV1</accession>
<dbReference type="EMBL" id="CP000352">
    <property type="protein sequence ID" value="ABF08525.1"/>
    <property type="molecule type" value="Genomic_DNA"/>
</dbReference>
<keyword evidence="1" id="KW-0812">Transmembrane</keyword>
<keyword evidence="1" id="KW-0472">Membrane</keyword>
<organism evidence="2 3">
    <name type="scientific">Cupriavidus metallidurans (strain ATCC 43123 / DSM 2839 / NBRC 102507 / CH34)</name>
    <name type="common">Ralstonia metallidurans</name>
    <dbReference type="NCBI Taxonomy" id="266264"/>
    <lineage>
        <taxon>Bacteria</taxon>
        <taxon>Pseudomonadati</taxon>
        <taxon>Pseudomonadota</taxon>
        <taxon>Betaproteobacteria</taxon>
        <taxon>Burkholderiales</taxon>
        <taxon>Burkholderiaceae</taxon>
        <taxon>Cupriavidus</taxon>
    </lineage>
</organism>
<protein>
    <submittedName>
        <fullName evidence="2">Uncharacterized protein</fullName>
    </submittedName>
</protein>
<keyword evidence="3" id="KW-1185">Reference proteome</keyword>
<reference evidence="3" key="1">
    <citation type="journal article" date="2010" name="PLoS ONE">
        <title>The complete genome sequence of Cupriavidus metallidurans strain CH34, a master survivalist in harsh and anthropogenic environments.</title>
        <authorList>
            <person name="Janssen P.J."/>
            <person name="Van Houdt R."/>
            <person name="Moors H."/>
            <person name="Monsieurs P."/>
            <person name="Morin N."/>
            <person name="Michaux A."/>
            <person name="Benotmane M.A."/>
            <person name="Leys N."/>
            <person name="Vallaeys T."/>
            <person name="Lapidus A."/>
            <person name="Monchy S."/>
            <person name="Medigue C."/>
            <person name="Taghavi S."/>
            <person name="McCorkle S."/>
            <person name="Dunn J."/>
            <person name="van der Lelie D."/>
            <person name="Mergeay M."/>
        </authorList>
    </citation>
    <scope>NUCLEOTIDE SEQUENCE [LARGE SCALE GENOMIC DNA]</scope>
    <source>
        <strain evidence="3">ATCC 43123 / DSM 2839 / NBRC 102507 / CH34</strain>
    </source>
</reference>
<sequence>MRLDRHTENFRRFPAGFRSSLTYNPFPSGPPRLHDRIMFRTLAMRSQPLPVKIMLTLTAIVAYMLACIVALAFGARWVLKNDPLLKQQQLLDSAAGARAEDHPT</sequence>
<dbReference type="AlphaFoldDB" id="Q1LMV1"/>
<proteinExistence type="predicted"/>
<name>Q1LMV1_CUPMC</name>
<evidence type="ECO:0000256" key="1">
    <source>
        <dbReference type="SAM" id="Phobius"/>
    </source>
</evidence>
<gene>
    <name evidence="2" type="ordered locus">Rmet_1642</name>
</gene>
<dbReference type="HOGENOM" id="CLU_2247854_0_0_4"/>
<dbReference type="KEGG" id="rme:Rmet_1642"/>
<dbReference type="Proteomes" id="UP000002429">
    <property type="component" value="Chromosome"/>
</dbReference>
<keyword evidence="1" id="KW-1133">Transmembrane helix</keyword>
<dbReference type="STRING" id="266264.Rmet_1642"/>